<gene>
    <name evidence="1" type="ORF">HNR73_001017</name>
</gene>
<proteinExistence type="predicted"/>
<comment type="caution">
    <text evidence="1">The sequence shown here is derived from an EMBL/GenBank/DDBJ whole genome shotgun (WGS) entry which is preliminary data.</text>
</comment>
<dbReference type="InterPro" id="IPR007061">
    <property type="entry name" value="MST-like"/>
</dbReference>
<name>A0A841FMJ4_9ACTN</name>
<accession>A0A841FMJ4</accession>
<dbReference type="Proteomes" id="UP000548476">
    <property type="component" value="Unassembled WGS sequence"/>
</dbReference>
<organism evidence="1 2">
    <name type="scientific">Phytomonospora endophytica</name>
    <dbReference type="NCBI Taxonomy" id="714109"/>
    <lineage>
        <taxon>Bacteria</taxon>
        <taxon>Bacillati</taxon>
        <taxon>Actinomycetota</taxon>
        <taxon>Actinomycetes</taxon>
        <taxon>Micromonosporales</taxon>
        <taxon>Micromonosporaceae</taxon>
        <taxon>Phytomonospora</taxon>
    </lineage>
</organism>
<evidence type="ECO:0000313" key="1">
    <source>
        <dbReference type="EMBL" id="MBB6033170.1"/>
    </source>
</evidence>
<reference evidence="1 2" key="1">
    <citation type="submission" date="2020-08" db="EMBL/GenBank/DDBJ databases">
        <title>Genomic Encyclopedia of Type Strains, Phase IV (KMG-IV): sequencing the most valuable type-strain genomes for metagenomic binning, comparative biology and taxonomic classification.</title>
        <authorList>
            <person name="Goeker M."/>
        </authorList>
    </citation>
    <scope>NUCLEOTIDE SEQUENCE [LARGE SCALE GENOMIC DNA]</scope>
    <source>
        <strain evidence="1 2">YIM 65646</strain>
    </source>
</reference>
<evidence type="ECO:0000313" key="2">
    <source>
        <dbReference type="Proteomes" id="UP000548476"/>
    </source>
</evidence>
<protein>
    <submittedName>
        <fullName evidence="1">Putative damage-inducible protein DinB</fullName>
    </submittedName>
</protein>
<dbReference type="SUPFAM" id="SSF109854">
    <property type="entry name" value="DinB/YfiT-like putative metalloenzymes"/>
    <property type="match status" value="1"/>
</dbReference>
<dbReference type="RefSeq" id="WP_203685950.1">
    <property type="nucleotide sequence ID" value="NZ_BONT01000023.1"/>
</dbReference>
<dbReference type="Pfam" id="PF04978">
    <property type="entry name" value="MST"/>
    <property type="match status" value="1"/>
</dbReference>
<sequence>MPDTDEFLMFLPADQDPREHGGWEGERATLLGSLRDRRLTFEMKCSGLDAEGLARRAVPPSSLSLLGLLRHLADAERHWFRRVLAGEEIGAVRPGDDAFEGAVADEAVVARAWEQWRTELGHAERFTAGVEDMGTMSKGGETPIALREVLVHLIDEYARHIGHADLLRERVDGRVGE</sequence>
<dbReference type="AlphaFoldDB" id="A0A841FMJ4"/>
<keyword evidence="2" id="KW-1185">Reference proteome</keyword>
<dbReference type="EMBL" id="JACHGT010000002">
    <property type="protein sequence ID" value="MBB6033170.1"/>
    <property type="molecule type" value="Genomic_DNA"/>
</dbReference>
<dbReference type="InterPro" id="IPR034660">
    <property type="entry name" value="DinB/YfiT-like"/>
</dbReference>
<dbReference type="Gene3D" id="1.20.120.450">
    <property type="entry name" value="dinb family like domain"/>
    <property type="match status" value="1"/>
</dbReference>